<feature type="transmembrane region" description="Helical" evidence="9">
    <location>
        <begin position="187"/>
        <end position="207"/>
    </location>
</feature>
<dbReference type="GO" id="GO:0033214">
    <property type="term" value="P:siderophore-iron import into cell"/>
    <property type="evidence" value="ECO:0007669"/>
    <property type="project" value="TreeGrafter"/>
</dbReference>
<evidence type="ECO:0000256" key="2">
    <source>
        <dbReference type="ARBA" id="ARBA00007935"/>
    </source>
</evidence>
<comment type="subcellular location">
    <subcellularLocation>
        <location evidence="1">Cell membrane</location>
        <topology evidence="1">Multi-pass membrane protein</topology>
    </subcellularLocation>
</comment>
<evidence type="ECO:0000256" key="8">
    <source>
        <dbReference type="SAM" id="MobiDB-lite"/>
    </source>
</evidence>
<feature type="transmembrane region" description="Helical" evidence="9">
    <location>
        <begin position="277"/>
        <end position="303"/>
    </location>
</feature>
<organism evidence="10 11">
    <name type="scientific">Rhodococcus tukisamuensis</name>
    <dbReference type="NCBI Taxonomy" id="168276"/>
    <lineage>
        <taxon>Bacteria</taxon>
        <taxon>Bacillati</taxon>
        <taxon>Actinomycetota</taxon>
        <taxon>Actinomycetes</taxon>
        <taxon>Mycobacteriales</taxon>
        <taxon>Nocardiaceae</taxon>
        <taxon>Rhodococcus</taxon>
    </lineage>
</organism>
<sequence>MSLTDIDLPGDATPATPVPTTVPSRPAFRVGRLSLVRRTAMTAVTLGLLALAFLLLCVNIGRGEFSIPIPTVADILFGGGTRIERFIVMDVRLPRALAALLTGIALGISGAITQSILRNPLASPDLLGITAGASAAAVTLIVVGGGGTFVGALAVLGIPLAALVGGIVTALAIYGLSWRGGVQGYRVVLIGIGFNAALIAAIQWLLISADINDVARAQVWLNGSLNGSDWAQVWPVAIGVAVVGTIAVVSSFTLGALRLGDDNARVLGVRLQAGQGVLLLAAVALAAIATAAVGPIGFVALAAPQLAMRVLRTPGPPILASGLMGAVLVVGSDVIARTILPVELPVGIVTSALGGPFLLYLLVRTNRKVSV</sequence>
<keyword evidence="5 9" id="KW-0812">Transmembrane</keyword>
<name>A0A1G6UUQ3_9NOCA</name>
<dbReference type="Gene3D" id="1.10.3470.10">
    <property type="entry name" value="ABC transporter involved in vitamin B12 uptake, BtuC"/>
    <property type="match status" value="1"/>
</dbReference>
<evidence type="ECO:0000256" key="3">
    <source>
        <dbReference type="ARBA" id="ARBA00022448"/>
    </source>
</evidence>
<evidence type="ECO:0000256" key="9">
    <source>
        <dbReference type="SAM" id="Phobius"/>
    </source>
</evidence>
<feature type="transmembrane region" description="Helical" evidence="9">
    <location>
        <begin position="342"/>
        <end position="363"/>
    </location>
</feature>
<dbReference type="SUPFAM" id="SSF81345">
    <property type="entry name" value="ABC transporter involved in vitamin B12 uptake, BtuC"/>
    <property type="match status" value="1"/>
</dbReference>
<dbReference type="InterPro" id="IPR000522">
    <property type="entry name" value="ABC_transptr_permease_BtuC"/>
</dbReference>
<dbReference type="Proteomes" id="UP000199417">
    <property type="component" value="Unassembled WGS sequence"/>
</dbReference>
<keyword evidence="6 9" id="KW-1133">Transmembrane helix</keyword>
<dbReference type="CDD" id="cd06550">
    <property type="entry name" value="TM_ABC_iron-siderophores_like"/>
    <property type="match status" value="1"/>
</dbReference>
<evidence type="ECO:0000256" key="7">
    <source>
        <dbReference type="ARBA" id="ARBA00023136"/>
    </source>
</evidence>
<feature type="transmembrane region" description="Helical" evidence="9">
    <location>
        <begin position="233"/>
        <end position="257"/>
    </location>
</feature>
<dbReference type="PANTHER" id="PTHR30472:SF24">
    <property type="entry name" value="FERRIC ENTEROBACTIN TRANSPORT SYSTEM PERMEASE PROTEIN FEPG"/>
    <property type="match status" value="1"/>
</dbReference>
<evidence type="ECO:0000313" key="11">
    <source>
        <dbReference type="Proteomes" id="UP000199417"/>
    </source>
</evidence>
<feature type="region of interest" description="Disordered" evidence="8">
    <location>
        <begin position="1"/>
        <end position="23"/>
    </location>
</feature>
<dbReference type="PANTHER" id="PTHR30472">
    <property type="entry name" value="FERRIC ENTEROBACTIN TRANSPORT SYSTEM PERMEASE PROTEIN"/>
    <property type="match status" value="1"/>
</dbReference>
<keyword evidence="4" id="KW-1003">Cell membrane</keyword>
<reference evidence="10 11" key="1">
    <citation type="submission" date="2016-10" db="EMBL/GenBank/DDBJ databases">
        <authorList>
            <person name="de Groot N.N."/>
        </authorList>
    </citation>
    <scope>NUCLEOTIDE SEQUENCE [LARGE SCALE GENOMIC DNA]</scope>
    <source>
        <strain evidence="10 11">JCM 11308</strain>
    </source>
</reference>
<protein>
    <submittedName>
        <fullName evidence="10">Iron complex transport system permease protein</fullName>
    </submittedName>
</protein>
<feature type="transmembrane region" description="Helical" evidence="9">
    <location>
        <begin position="39"/>
        <end position="61"/>
    </location>
</feature>
<dbReference type="AlphaFoldDB" id="A0A1G6UUQ3"/>
<evidence type="ECO:0000313" key="10">
    <source>
        <dbReference type="EMBL" id="SDD45098.1"/>
    </source>
</evidence>
<evidence type="ECO:0000256" key="1">
    <source>
        <dbReference type="ARBA" id="ARBA00004651"/>
    </source>
</evidence>
<feature type="transmembrane region" description="Helical" evidence="9">
    <location>
        <begin position="149"/>
        <end position="175"/>
    </location>
</feature>
<dbReference type="Pfam" id="PF01032">
    <property type="entry name" value="FecCD"/>
    <property type="match status" value="1"/>
</dbReference>
<evidence type="ECO:0000256" key="4">
    <source>
        <dbReference type="ARBA" id="ARBA00022475"/>
    </source>
</evidence>
<keyword evidence="3" id="KW-0813">Transport</keyword>
<keyword evidence="11" id="KW-1185">Reference proteome</keyword>
<dbReference type="InterPro" id="IPR037294">
    <property type="entry name" value="ABC_BtuC-like"/>
</dbReference>
<accession>A0A1G6UUQ3</accession>
<evidence type="ECO:0000256" key="5">
    <source>
        <dbReference type="ARBA" id="ARBA00022692"/>
    </source>
</evidence>
<dbReference type="GO" id="GO:0005886">
    <property type="term" value="C:plasma membrane"/>
    <property type="evidence" value="ECO:0007669"/>
    <property type="project" value="UniProtKB-SubCell"/>
</dbReference>
<keyword evidence="7 9" id="KW-0472">Membrane</keyword>
<feature type="transmembrane region" description="Helical" evidence="9">
    <location>
        <begin position="96"/>
        <end position="117"/>
    </location>
</feature>
<feature type="transmembrane region" description="Helical" evidence="9">
    <location>
        <begin position="126"/>
        <end position="143"/>
    </location>
</feature>
<dbReference type="STRING" id="168276.SAMN05444580_104304"/>
<gene>
    <name evidence="10" type="ORF">SAMN05444580_104304</name>
</gene>
<dbReference type="GO" id="GO:0022857">
    <property type="term" value="F:transmembrane transporter activity"/>
    <property type="evidence" value="ECO:0007669"/>
    <property type="project" value="InterPro"/>
</dbReference>
<comment type="similarity">
    <text evidence="2">Belongs to the binding-protein-dependent transport system permease family. FecCD subfamily.</text>
</comment>
<feature type="transmembrane region" description="Helical" evidence="9">
    <location>
        <begin position="315"/>
        <end position="335"/>
    </location>
</feature>
<dbReference type="EMBL" id="FNAB01000004">
    <property type="protein sequence ID" value="SDD45098.1"/>
    <property type="molecule type" value="Genomic_DNA"/>
</dbReference>
<feature type="compositionally biased region" description="Low complexity" evidence="8">
    <location>
        <begin position="12"/>
        <end position="23"/>
    </location>
</feature>
<evidence type="ECO:0000256" key="6">
    <source>
        <dbReference type="ARBA" id="ARBA00022989"/>
    </source>
</evidence>
<proteinExistence type="inferred from homology"/>